<protein>
    <recommendedName>
        <fullName evidence="17">Zeta-sarcoglycan</fullName>
    </recommendedName>
</protein>
<dbReference type="CTD" id="31129"/>
<keyword evidence="7" id="KW-0735">Signal-anchor</keyword>
<comment type="similarity">
    <text evidence="3">Belongs to the sarcoglycan beta/delta/gamma/zeta family.</text>
</comment>
<feature type="compositionally biased region" description="Polar residues" evidence="13">
    <location>
        <begin position="69"/>
        <end position="83"/>
    </location>
</feature>
<evidence type="ECO:0000256" key="4">
    <source>
        <dbReference type="ARBA" id="ARBA00022475"/>
    </source>
</evidence>
<proteinExistence type="inferred from homology"/>
<evidence type="ECO:0000256" key="7">
    <source>
        <dbReference type="ARBA" id="ARBA00022968"/>
    </source>
</evidence>
<dbReference type="GO" id="GO:0042383">
    <property type="term" value="C:sarcolemma"/>
    <property type="evidence" value="ECO:0007669"/>
    <property type="project" value="UniProtKB-SubCell"/>
</dbReference>
<evidence type="ECO:0000313" key="15">
    <source>
        <dbReference type="EnsemblMetazoa" id="XP_031778197"/>
    </source>
</evidence>
<keyword evidence="12" id="KW-0206">Cytoskeleton</keyword>
<feature type="region of interest" description="Disordered" evidence="13">
    <location>
        <begin position="56"/>
        <end position="141"/>
    </location>
</feature>
<dbReference type="InterPro" id="IPR039972">
    <property type="entry name" value="Sarcoglycan_gamma/delta/zeta"/>
</dbReference>
<evidence type="ECO:0008006" key="17">
    <source>
        <dbReference type="Google" id="ProtNLM"/>
    </source>
</evidence>
<dbReference type="PANTHER" id="PTHR12939:SF10">
    <property type="entry name" value="EG:4F1.1 PROTEIN"/>
    <property type="match status" value="1"/>
</dbReference>
<evidence type="ECO:0000256" key="12">
    <source>
        <dbReference type="ARBA" id="ARBA00023212"/>
    </source>
</evidence>
<dbReference type="KEGG" id="nvi:100121207"/>
<dbReference type="AlphaFoldDB" id="A0A7M7Q1Q0"/>
<feature type="compositionally biased region" description="Low complexity" evidence="13">
    <location>
        <begin position="117"/>
        <end position="134"/>
    </location>
</feature>
<name>A0A7M7Q1Q0_NASVI</name>
<dbReference type="OrthoDB" id="8881719at2759"/>
<keyword evidence="11" id="KW-0325">Glycoprotein</keyword>
<dbReference type="InterPro" id="IPR006875">
    <property type="entry name" value="Sarcoglycan"/>
</dbReference>
<evidence type="ECO:0000256" key="10">
    <source>
        <dbReference type="ARBA" id="ARBA00023157"/>
    </source>
</evidence>
<dbReference type="RefSeq" id="XP_031778197.1">
    <property type="nucleotide sequence ID" value="XM_031922337.1"/>
</dbReference>
<dbReference type="Pfam" id="PF04790">
    <property type="entry name" value="Sarcoglycan_1"/>
    <property type="match status" value="1"/>
</dbReference>
<dbReference type="FunCoup" id="A0A7M7Q1Q0">
    <property type="interactions" value="12"/>
</dbReference>
<keyword evidence="4" id="KW-1003">Cell membrane</keyword>
<comment type="subcellular location">
    <subcellularLocation>
        <location evidence="2">Cell membrane</location>
        <location evidence="2">Sarcolemma</location>
        <topology evidence="2">Single-pass type II membrane protein</topology>
    </subcellularLocation>
    <subcellularLocation>
        <location evidence="1">Cytoplasm</location>
        <location evidence="1">Cytoskeleton</location>
    </subcellularLocation>
</comment>
<evidence type="ECO:0000256" key="5">
    <source>
        <dbReference type="ARBA" id="ARBA00022490"/>
    </source>
</evidence>
<evidence type="ECO:0000256" key="3">
    <source>
        <dbReference type="ARBA" id="ARBA00007574"/>
    </source>
</evidence>
<dbReference type="GO" id="GO:0005856">
    <property type="term" value="C:cytoskeleton"/>
    <property type="evidence" value="ECO:0007669"/>
    <property type="project" value="UniProtKB-SubCell"/>
</dbReference>
<evidence type="ECO:0000256" key="14">
    <source>
        <dbReference type="SAM" id="Phobius"/>
    </source>
</evidence>
<evidence type="ECO:0000256" key="1">
    <source>
        <dbReference type="ARBA" id="ARBA00004245"/>
    </source>
</evidence>
<feature type="compositionally biased region" description="Polar residues" evidence="13">
    <location>
        <begin position="94"/>
        <end position="116"/>
    </location>
</feature>
<dbReference type="PANTHER" id="PTHR12939">
    <property type="entry name" value="SARCOGLYCAN"/>
    <property type="match status" value="1"/>
</dbReference>
<reference evidence="15" key="1">
    <citation type="submission" date="2021-01" db="UniProtKB">
        <authorList>
            <consortium name="EnsemblMetazoa"/>
        </authorList>
    </citation>
    <scope>IDENTIFICATION</scope>
</reference>
<evidence type="ECO:0000256" key="6">
    <source>
        <dbReference type="ARBA" id="ARBA00022692"/>
    </source>
</evidence>
<keyword evidence="16" id="KW-1185">Reference proteome</keyword>
<accession>A0A7M7Q1Q0</accession>
<dbReference type="Proteomes" id="UP000002358">
    <property type="component" value="Chromosome 1"/>
</dbReference>
<dbReference type="InParanoid" id="A0A7M7Q1Q0"/>
<keyword evidence="10" id="KW-1015">Disulfide bond</keyword>
<keyword evidence="5" id="KW-0963">Cytoplasm</keyword>
<evidence type="ECO:0000256" key="8">
    <source>
        <dbReference type="ARBA" id="ARBA00022989"/>
    </source>
</evidence>
<dbReference type="GeneID" id="100121207"/>
<evidence type="ECO:0000256" key="11">
    <source>
        <dbReference type="ARBA" id="ARBA00023180"/>
    </source>
</evidence>
<evidence type="ECO:0000313" key="16">
    <source>
        <dbReference type="Proteomes" id="UP000002358"/>
    </source>
</evidence>
<evidence type="ECO:0000256" key="9">
    <source>
        <dbReference type="ARBA" id="ARBA00023136"/>
    </source>
</evidence>
<dbReference type="GO" id="GO:0060047">
    <property type="term" value="P:heart contraction"/>
    <property type="evidence" value="ECO:0007669"/>
    <property type="project" value="TreeGrafter"/>
</dbReference>
<keyword evidence="6 14" id="KW-0812">Transmembrane</keyword>
<evidence type="ECO:0000256" key="2">
    <source>
        <dbReference type="ARBA" id="ARBA00004274"/>
    </source>
</evidence>
<organism evidence="15 16">
    <name type="scientific">Nasonia vitripennis</name>
    <name type="common">Parasitic wasp</name>
    <dbReference type="NCBI Taxonomy" id="7425"/>
    <lineage>
        <taxon>Eukaryota</taxon>
        <taxon>Metazoa</taxon>
        <taxon>Ecdysozoa</taxon>
        <taxon>Arthropoda</taxon>
        <taxon>Hexapoda</taxon>
        <taxon>Insecta</taxon>
        <taxon>Pterygota</taxon>
        <taxon>Neoptera</taxon>
        <taxon>Endopterygota</taxon>
        <taxon>Hymenoptera</taxon>
        <taxon>Apocrita</taxon>
        <taxon>Proctotrupomorpha</taxon>
        <taxon>Chalcidoidea</taxon>
        <taxon>Pteromalidae</taxon>
        <taxon>Pteromalinae</taxon>
        <taxon>Nasonia</taxon>
    </lineage>
</organism>
<sequence length="424" mass="44962">MISMEASPSLGTSTTSRARAALLASGSTLSTDSHRRVVFLASQAGSAQTLAGAAGAAGHETRTWPHHWSPNTTGNDYKSTESSPHAESKIRLTRGQSNWSDEAGNSSSIPRGSPRQTTMTTTTTMEPSNTTTPSRMSNSADCHVSNTGCKGLRIGVYGWRKRCLYFLVLGLTVIVILNLALTLWLLKVMEFSFEGMGSLKVIPGGIELRGQAAILDALIASSVKSRRGSNLMLESWANFTASARGDNGQVLARFTLTEDKAECVSRSFRITEPNGELLFSADRERVVVGAKTLKVTGIGGAVFDGSVQTPLVSSEAGRDLRLESATRSLQVRAPQRIDIESSAGGISASCLSQLKLSSQQGSVILDSRSVVLKGLRSSSPPPTRRQSSSSRSEGVAVYQLCACADGKLFLAPPEGICQADKSVC</sequence>
<keyword evidence="8 14" id="KW-1133">Transmembrane helix</keyword>
<keyword evidence="9 14" id="KW-0472">Membrane</keyword>
<dbReference type="EnsemblMetazoa" id="XM_031922337">
    <property type="protein sequence ID" value="XP_031778197"/>
    <property type="gene ID" value="LOC100121207"/>
</dbReference>
<evidence type="ECO:0000256" key="13">
    <source>
        <dbReference type="SAM" id="MobiDB-lite"/>
    </source>
</evidence>
<dbReference type="GO" id="GO:0016012">
    <property type="term" value="C:sarcoglycan complex"/>
    <property type="evidence" value="ECO:0007669"/>
    <property type="project" value="InterPro"/>
</dbReference>
<feature type="transmembrane region" description="Helical" evidence="14">
    <location>
        <begin position="163"/>
        <end position="186"/>
    </location>
</feature>